<evidence type="ECO:0000259" key="5">
    <source>
        <dbReference type="Pfam" id="PF07638"/>
    </source>
</evidence>
<accession>A0A8E6B7Y0</accession>
<evidence type="ECO:0000256" key="4">
    <source>
        <dbReference type="SAM" id="Coils"/>
    </source>
</evidence>
<dbReference type="InterPro" id="IPR013325">
    <property type="entry name" value="RNA_pol_sigma_r2"/>
</dbReference>
<dbReference type="KEGG" id="tsph:KIH39_06400"/>
<keyword evidence="7" id="KW-1185">Reference proteome</keyword>
<dbReference type="GO" id="GO:0006352">
    <property type="term" value="P:DNA-templated transcription initiation"/>
    <property type="evidence" value="ECO:0007669"/>
    <property type="project" value="InterPro"/>
</dbReference>
<evidence type="ECO:0000256" key="3">
    <source>
        <dbReference type="ARBA" id="ARBA00023163"/>
    </source>
</evidence>
<dbReference type="GO" id="GO:0016987">
    <property type="term" value="F:sigma factor activity"/>
    <property type="evidence" value="ECO:0007669"/>
    <property type="project" value="UniProtKB-KW"/>
</dbReference>
<dbReference type="SUPFAM" id="SSF88946">
    <property type="entry name" value="Sigma2 domain of RNA polymerase sigma factors"/>
    <property type="match status" value="1"/>
</dbReference>
<gene>
    <name evidence="6" type="ORF">KIH39_06400</name>
</gene>
<keyword evidence="3" id="KW-0804">Transcription</keyword>
<proteinExistence type="predicted"/>
<evidence type="ECO:0000256" key="2">
    <source>
        <dbReference type="ARBA" id="ARBA00023082"/>
    </source>
</evidence>
<dbReference type="RefSeq" id="WP_213498434.1">
    <property type="nucleotide sequence ID" value="NZ_CP074694.1"/>
</dbReference>
<dbReference type="EMBL" id="CP074694">
    <property type="protein sequence ID" value="QVL33537.1"/>
    <property type="molecule type" value="Genomic_DNA"/>
</dbReference>
<dbReference type="InterPro" id="IPR039425">
    <property type="entry name" value="RNA_pol_sigma-70-like"/>
</dbReference>
<dbReference type="Gene3D" id="1.10.1740.10">
    <property type="match status" value="1"/>
</dbReference>
<sequence>MSQSNFLSTHWSMVLRAGAKDQSGNEEALSFLCERYWYPLYVFVRRKGVPTEQAEDATQSFFTRLIQKQILEHALPSRGRFRSFLMTSMQNFLSNEWDKARTEKRGGGRKLFSFDVNEGESKLGLEPSHQLTPEKIFDRAWAIQLLELVVRRLKKEQLTRKKGAEFEILSPFLAGRFAAESYEQAAQQLGISSEATRQAASRLRKRYRELLREEVAQTVSAKEDIEDEILKLFEALSA</sequence>
<keyword evidence="4" id="KW-0175">Coiled coil</keyword>
<evidence type="ECO:0000313" key="7">
    <source>
        <dbReference type="Proteomes" id="UP000676194"/>
    </source>
</evidence>
<feature type="domain" description="RNA polymerase sigma-70 ECF-like HTH" evidence="5">
    <location>
        <begin position="22"/>
        <end position="205"/>
    </location>
</feature>
<dbReference type="PANTHER" id="PTHR43133:SF51">
    <property type="entry name" value="RNA POLYMERASE SIGMA FACTOR"/>
    <property type="match status" value="1"/>
</dbReference>
<dbReference type="AlphaFoldDB" id="A0A8E6B7Y0"/>
<organism evidence="6 7">
    <name type="scientific">Telmatocola sphagniphila</name>
    <dbReference type="NCBI Taxonomy" id="1123043"/>
    <lineage>
        <taxon>Bacteria</taxon>
        <taxon>Pseudomonadati</taxon>
        <taxon>Planctomycetota</taxon>
        <taxon>Planctomycetia</taxon>
        <taxon>Gemmatales</taxon>
        <taxon>Gemmataceae</taxon>
    </lineage>
</organism>
<feature type="coiled-coil region" evidence="4">
    <location>
        <begin position="193"/>
        <end position="228"/>
    </location>
</feature>
<keyword evidence="2" id="KW-0731">Sigma factor</keyword>
<dbReference type="Proteomes" id="UP000676194">
    <property type="component" value="Chromosome"/>
</dbReference>
<dbReference type="Pfam" id="PF07638">
    <property type="entry name" value="Sigma70_ECF"/>
    <property type="match status" value="1"/>
</dbReference>
<evidence type="ECO:0000256" key="1">
    <source>
        <dbReference type="ARBA" id="ARBA00023015"/>
    </source>
</evidence>
<evidence type="ECO:0000313" key="6">
    <source>
        <dbReference type="EMBL" id="QVL33537.1"/>
    </source>
</evidence>
<keyword evidence="1" id="KW-0805">Transcription regulation</keyword>
<name>A0A8E6B7Y0_9BACT</name>
<protein>
    <submittedName>
        <fullName evidence="6">Sigma-70 family RNA polymerase sigma factor</fullName>
    </submittedName>
</protein>
<dbReference type="PANTHER" id="PTHR43133">
    <property type="entry name" value="RNA POLYMERASE ECF-TYPE SIGMA FACTO"/>
    <property type="match status" value="1"/>
</dbReference>
<dbReference type="InterPro" id="IPR053812">
    <property type="entry name" value="HTH_Sigma70_ECF-like"/>
</dbReference>
<reference evidence="6" key="1">
    <citation type="submission" date="2021-05" db="EMBL/GenBank/DDBJ databases">
        <title>Complete genome sequence of the cellulolytic planctomycete Telmatocola sphagniphila SP2T and characterization of the first cellulase from planctomycetes.</title>
        <authorList>
            <person name="Rakitin A.L."/>
            <person name="Beletsky A.V."/>
            <person name="Naumoff D.G."/>
            <person name="Kulichevskaya I.S."/>
            <person name="Mardanov A.V."/>
            <person name="Ravin N.V."/>
            <person name="Dedysh S.N."/>
        </authorList>
    </citation>
    <scope>NUCLEOTIDE SEQUENCE</scope>
    <source>
        <strain evidence="6">SP2T</strain>
    </source>
</reference>